<evidence type="ECO:0000313" key="3">
    <source>
        <dbReference type="Proteomes" id="UP000299102"/>
    </source>
</evidence>
<name>A0A4C1VKS1_EUMVA</name>
<dbReference type="SUPFAM" id="SSF56219">
    <property type="entry name" value="DNase I-like"/>
    <property type="match status" value="1"/>
</dbReference>
<dbReference type="InterPro" id="IPR005135">
    <property type="entry name" value="Endo/exonuclease/phosphatase"/>
</dbReference>
<proteinExistence type="predicted"/>
<reference evidence="2 3" key="1">
    <citation type="journal article" date="2019" name="Commun. Biol.">
        <title>The bagworm genome reveals a unique fibroin gene that provides high tensile strength.</title>
        <authorList>
            <person name="Kono N."/>
            <person name="Nakamura H."/>
            <person name="Ohtoshi R."/>
            <person name="Tomita M."/>
            <person name="Numata K."/>
            <person name="Arakawa K."/>
        </authorList>
    </citation>
    <scope>NUCLEOTIDE SEQUENCE [LARGE SCALE GENOMIC DNA]</scope>
</reference>
<evidence type="ECO:0000259" key="1">
    <source>
        <dbReference type="Pfam" id="PF14529"/>
    </source>
</evidence>
<accession>A0A4C1VKS1</accession>
<evidence type="ECO:0000313" key="2">
    <source>
        <dbReference type="EMBL" id="GBP39698.1"/>
    </source>
</evidence>
<dbReference type="GO" id="GO:0003824">
    <property type="term" value="F:catalytic activity"/>
    <property type="evidence" value="ECO:0007669"/>
    <property type="project" value="InterPro"/>
</dbReference>
<dbReference type="OrthoDB" id="6780406at2759"/>
<feature type="domain" description="Endonuclease/exonuclease/phosphatase" evidence="1">
    <location>
        <begin position="2"/>
        <end position="82"/>
    </location>
</feature>
<dbReference type="EMBL" id="BGZK01000369">
    <property type="protein sequence ID" value="GBP39698.1"/>
    <property type="molecule type" value="Genomic_DNA"/>
</dbReference>
<keyword evidence="3" id="KW-1185">Reference proteome</keyword>
<protein>
    <recommendedName>
        <fullName evidence="1">Endonuclease/exonuclease/phosphatase domain-containing protein</fullName>
    </recommendedName>
</protein>
<sequence>MRYVCSKLGTDKILLGGKINAWSVWWGSEHDDARGVDRLRCDFFDAEGLHILNEGNTSTVEVYRGNRIFRSMVDVTACSFALLDRTE</sequence>
<dbReference type="Gene3D" id="3.60.10.10">
    <property type="entry name" value="Endonuclease/exonuclease/phosphatase"/>
    <property type="match status" value="1"/>
</dbReference>
<dbReference type="AlphaFoldDB" id="A0A4C1VKS1"/>
<dbReference type="InterPro" id="IPR036691">
    <property type="entry name" value="Endo/exonu/phosph_ase_sf"/>
</dbReference>
<dbReference type="Proteomes" id="UP000299102">
    <property type="component" value="Unassembled WGS sequence"/>
</dbReference>
<comment type="caution">
    <text evidence="2">The sequence shown here is derived from an EMBL/GenBank/DDBJ whole genome shotgun (WGS) entry which is preliminary data.</text>
</comment>
<dbReference type="Pfam" id="PF14529">
    <property type="entry name" value="Exo_endo_phos_2"/>
    <property type="match status" value="1"/>
</dbReference>
<gene>
    <name evidence="2" type="ORF">EVAR_25522_1</name>
</gene>
<organism evidence="2 3">
    <name type="scientific">Eumeta variegata</name>
    <name type="common">Bagworm moth</name>
    <name type="synonym">Eumeta japonica</name>
    <dbReference type="NCBI Taxonomy" id="151549"/>
    <lineage>
        <taxon>Eukaryota</taxon>
        <taxon>Metazoa</taxon>
        <taxon>Ecdysozoa</taxon>
        <taxon>Arthropoda</taxon>
        <taxon>Hexapoda</taxon>
        <taxon>Insecta</taxon>
        <taxon>Pterygota</taxon>
        <taxon>Neoptera</taxon>
        <taxon>Endopterygota</taxon>
        <taxon>Lepidoptera</taxon>
        <taxon>Glossata</taxon>
        <taxon>Ditrysia</taxon>
        <taxon>Tineoidea</taxon>
        <taxon>Psychidae</taxon>
        <taxon>Oiketicinae</taxon>
        <taxon>Eumeta</taxon>
    </lineage>
</organism>